<feature type="compositionally biased region" description="Basic and acidic residues" evidence="1">
    <location>
        <begin position="176"/>
        <end position="185"/>
    </location>
</feature>
<proteinExistence type="predicted"/>
<protein>
    <submittedName>
        <fullName evidence="2">Uncharacterized protein</fullName>
    </submittedName>
</protein>
<feature type="compositionally biased region" description="Polar residues" evidence="1">
    <location>
        <begin position="161"/>
        <end position="174"/>
    </location>
</feature>
<dbReference type="EMBL" id="JARIHO010000009">
    <property type="protein sequence ID" value="KAJ7355275.1"/>
    <property type="molecule type" value="Genomic_DNA"/>
</dbReference>
<evidence type="ECO:0000256" key="1">
    <source>
        <dbReference type="SAM" id="MobiDB-lite"/>
    </source>
</evidence>
<feature type="region of interest" description="Disordered" evidence="1">
    <location>
        <begin position="104"/>
        <end position="127"/>
    </location>
</feature>
<sequence length="185" mass="19587">MPLPPLSITLVRHITAGFALPKPCRSALSQPGKPAEAVKKSWVVLRRTKGGQGCASCVAESYSTQKLSSVEAQIGSRLLGDTQKRRVYSYAESKPGTAQIRIGRSTLPRSAPKVGAQSPSRSIPGAARDARDLVQFVALAEGGTGTELAGDVRDRSHFHSVNASTSVQFELTQTQDEDRSGSVAA</sequence>
<accession>A0AAD7EXA5</accession>
<reference evidence="2" key="1">
    <citation type="submission" date="2023-03" db="EMBL/GenBank/DDBJ databases">
        <title>Massive genome expansion in bonnet fungi (Mycena s.s.) driven by repeated elements and novel gene families across ecological guilds.</title>
        <authorList>
            <consortium name="Lawrence Berkeley National Laboratory"/>
            <person name="Harder C.B."/>
            <person name="Miyauchi S."/>
            <person name="Viragh M."/>
            <person name="Kuo A."/>
            <person name="Thoen E."/>
            <person name="Andreopoulos B."/>
            <person name="Lu D."/>
            <person name="Skrede I."/>
            <person name="Drula E."/>
            <person name="Henrissat B."/>
            <person name="Morin E."/>
            <person name="Kohler A."/>
            <person name="Barry K."/>
            <person name="LaButti K."/>
            <person name="Morin E."/>
            <person name="Salamov A."/>
            <person name="Lipzen A."/>
            <person name="Mereny Z."/>
            <person name="Hegedus B."/>
            <person name="Baldrian P."/>
            <person name="Stursova M."/>
            <person name="Weitz H."/>
            <person name="Taylor A."/>
            <person name="Grigoriev I.V."/>
            <person name="Nagy L.G."/>
            <person name="Martin F."/>
            <person name="Kauserud H."/>
        </authorList>
    </citation>
    <scope>NUCLEOTIDE SEQUENCE</scope>
    <source>
        <strain evidence="2">CBHHK002</strain>
    </source>
</reference>
<dbReference type="Proteomes" id="UP001218218">
    <property type="component" value="Unassembled WGS sequence"/>
</dbReference>
<organism evidence="2 3">
    <name type="scientific">Mycena albidolilacea</name>
    <dbReference type="NCBI Taxonomy" id="1033008"/>
    <lineage>
        <taxon>Eukaryota</taxon>
        <taxon>Fungi</taxon>
        <taxon>Dikarya</taxon>
        <taxon>Basidiomycota</taxon>
        <taxon>Agaricomycotina</taxon>
        <taxon>Agaricomycetes</taxon>
        <taxon>Agaricomycetidae</taxon>
        <taxon>Agaricales</taxon>
        <taxon>Marasmiineae</taxon>
        <taxon>Mycenaceae</taxon>
        <taxon>Mycena</taxon>
    </lineage>
</organism>
<keyword evidence="3" id="KW-1185">Reference proteome</keyword>
<evidence type="ECO:0000313" key="3">
    <source>
        <dbReference type="Proteomes" id="UP001218218"/>
    </source>
</evidence>
<name>A0AAD7EXA5_9AGAR</name>
<dbReference type="AlphaFoldDB" id="A0AAD7EXA5"/>
<comment type="caution">
    <text evidence="2">The sequence shown here is derived from an EMBL/GenBank/DDBJ whole genome shotgun (WGS) entry which is preliminary data.</text>
</comment>
<gene>
    <name evidence="2" type="ORF">DFH08DRAFT_803323</name>
</gene>
<feature type="region of interest" description="Disordered" evidence="1">
    <location>
        <begin position="161"/>
        <end position="185"/>
    </location>
</feature>
<evidence type="ECO:0000313" key="2">
    <source>
        <dbReference type="EMBL" id="KAJ7355275.1"/>
    </source>
</evidence>